<proteinExistence type="inferred from homology"/>
<dbReference type="SUPFAM" id="SSF54919">
    <property type="entry name" value="Nucleoside diphosphate kinase, NDK"/>
    <property type="match status" value="1"/>
</dbReference>
<dbReference type="GO" id="GO:0006228">
    <property type="term" value="P:UTP biosynthetic process"/>
    <property type="evidence" value="ECO:0007669"/>
    <property type="project" value="InterPro"/>
</dbReference>
<evidence type="ECO:0000256" key="10">
    <source>
        <dbReference type="ARBA" id="ARBA00023080"/>
    </source>
</evidence>
<sequence>MAASGPLQLTLGIIKPSVAAHQPHVQEIMQTIKRRGLEIVRSKRIHWQEREAEEFYGEHRGRFYFPRLVQHATSGPFVALALCAPDAIQRWRGLIGPTHVYKGQWEKPETLRARYGLSDTRNGFHGSDSPESAAKELSQVFENWDTTWWIDQRNKGVEFL</sequence>
<dbReference type="EC" id="2.7.4.6" evidence="13"/>
<dbReference type="SMART" id="SM00562">
    <property type="entry name" value="NDK"/>
    <property type="match status" value="1"/>
</dbReference>
<evidence type="ECO:0000256" key="11">
    <source>
        <dbReference type="PROSITE-ProRule" id="PRU00706"/>
    </source>
</evidence>
<dbReference type="GO" id="GO:0005524">
    <property type="term" value="F:ATP binding"/>
    <property type="evidence" value="ECO:0007669"/>
    <property type="project" value="UniProtKB-KW"/>
</dbReference>
<evidence type="ECO:0000256" key="3">
    <source>
        <dbReference type="ARBA" id="ARBA00022490"/>
    </source>
</evidence>
<name>A0A061AUG3_RHOTO</name>
<dbReference type="PROSITE" id="PS51374">
    <property type="entry name" value="NDPK_LIKE"/>
    <property type="match status" value="1"/>
</dbReference>
<dbReference type="GO" id="GO:0004550">
    <property type="term" value="F:nucleoside diphosphate kinase activity"/>
    <property type="evidence" value="ECO:0007669"/>
    <property type="project" value="UniProtKB-EC"/>
</dbReference>
<dbReference type="InterPro" id="IPR001564">
    <property type="entry name" value="Nucleoside_diP_kinase"/>
</dbReference>
<evidence type="ECO:0000256" key="1">
    <source>
        <dbReference type="ARBA" id="ARBA00008142"/>
    </source>
</evidence>
<dbReference type="InterPro" id="IPR036850">
    <property type="entry name" value="NDK-like_dom_sf"/>
</dbReference>
<evidence type="ECO:0000256" key="9">
    <source>
        <dbReference type="ARBA" id="ARBA00022842"/>
    </source>
</evidence>
<organism evidence="15">
    <name type="scientific">Rhodotorula toruloides</name>
    <name type="common">Yeast</name>
    <name type="synonym">Rhodosporidium toruloides</name>
    <dbReference type="NCBI Taxonomy" id="5286"/>
    <lineage>
        <taxon>Eukaryota</taxon>
        <taxon>Fungi</taxon>
        <taxon>Dikarya</taxon>
        <taxon>Basidiomycota</taxon>
        <taxon>Pucciniomycotina</taxon>
        <taxon>Microbotryomycetes</taxon>
        <taxon>Sporidiobolales</taxon>
        <taxon>Sporidiobolaceae</taxon>
        <taxon>Rhodotorula</taxon>
    </lineage>
</organism>
<comment type="similarity">
    <text evidence="1 11 12">Belongs to the NDK family.</text>
</comment>
<comment type="caution">
    <text evidence="11">Lacks conserved residue(s) required for the propagation of feature annotation.</text>
</comment>
<keyword evidence="6 13" id="KW-0547">Nucleotide-binding</keyword>
<dbReference type="PROSITE" id="PS00469">
    <property type="entry name" value="NDPK"/>
    <property type="match status" value="1"/>
</dbReference>
<keyword evidence="10" id="KW-0546">Nucleotide metabolism</keyword>
<evidence type="ECO:0000256" key="4">
    <source>
        <dbReference type="ARBA" id="ARBA00022679"/>
    </source>
</evidence>
<evidence type="ECO:0000259" key="14">
    <source>
        <dbReference type="SMART" id="SM00562"/>
    </source>
</evidence>
<evidence type="ECO:0000256" key="12">
    <source>
        <dbReference type="RuleBase" id="RU004011"/>
    </source>
</evidence>
<reference evidence="15" key="1">
    <citation type="journal article" date="2014" name="Genome Announc.">
        <title>Draft genome sequence of Rhodosporidium toruloides CECT1137, an oleaginous yeast of biotechnological interest.</title>
        <authorList>
            <person name="Morin N."/>
            <person name="Calcas X."/>
            <person name="Devillers H."/>
            <person name="Durrens P."/>
            <person name="Sherman D.J."/>
            <person name="Nicaud J.-M."/>
            <person name="Neuveglise C."/>
        </authorList>
    </citation>
    <scope>NUCLEOTIDE SEQUENCE</scope>
    <source>
        <strain evidence="15">CECT1137</strain>
    </source>
</reference>
<keyword evidence="5" id="KW-0479">Metal-binding</keyword>
<dbReference type="Pfam" id="PF00334">
    <property type="entry name" value="NDK"/>
    <property type="match status" value="1"/>
</dbReference>
<dbReference type="InterPro" id="IPR034907">
    <property type="entry name" value="NDK-like_dom"/>
</dbReference>
<feature type="domain" description="Nucleoside diphosphate kinase-like" evidence="14">
    <location>
        <begin position="7"/>
        <end position="148"/>
    </location>
</feature>
<evidence type="ECO:0000256" key="7">
    <source>
        <dbReference type="ARBA" id="ARBA00022777"/>
    </source>
</evidence>
<dbReference type="InterPro" id="IPR023005">
    <property type="entry name" value="Nucleoside_diP_kinase_AS"/>
</dbReference>
<dbReference type="Gene3D" id="3.30.70.141">
    <property type="entry name" value="Nucleoside diphosphate kinase-like domain"/>
    <property type="match status" value="1"/>
</dbReference>
<evidence type="ECO:0000256" key="5">
    <source>
        <dbReference type="ARBA" id="ARBA00022723"/>
    </source>
</evidence>
<dbReference type="GO" id="GO:0006183">
    <property type="term" value="P:GTP biosynthetic process"/>
    <property type="evidence" value="ECO:0007669"/>
    <property type="project" value="InterPro"/>
</dbReference>
<keyword evidence="9" id="KW-0460">Magnesium</keyword>
<dbReference type="AlphaFoldDB" id="A0A061AUG3"/>
<evidence type="ECO:0000256" key="6">
    <source>
        <dbReference type="ARBA" id="ARBA00022741"/>
    </source>
</evidence>
<dbReference type="EMBL" id="LK052938">
    <property type="protein sequence ID" value="CDR38363.1"/>
    <property type="molecule type" value="Genomic_DNA"/>
</dbReference>
<keyword evidence="8 13" id="KW-0067">ATP-binding</keyword>
<dbReference type="GO" id="GO:0046872">
    <property type="term" value="F:metal ion binding"/>
    <property type="evidence" value="ECO:0007669"/>
    <property type="project" value="UniProtKB-KW"/>
</dbReference>
<protein>
    <recommendedName>
        <fullName evidence="2 13">Nucleoside diphosphate kinase</fullName>
        <ecNumber evidence="13">2.7.4.6</ecNumber>
    </recommendedName>
</protein>
<evidence type="ECO:0000313" key="15">
    <source>
        <dbReference type="EMBL" id="CDR38363.1"/>
    </source>
</evidence>
<evidence type="ECO:0000256" key="8">
    <source>
        <dbReference type="ARBA" id="ARBA00022840"/>
    </source>
</evidence>
<evidence type="ECO:0000256" key="13">
    <source>
        <dbReference type="RuleBase" id="RU004013"/>
    </source>
</evidence>
<dbReference type="GO" id="GO:0006241">
    <property type="term" value="P:CTP biosynthetic process"/>
    <property type="evidence" value="ECO:0007669"/>
    <property type="project" value="InterPro"/>
</dbReference>
<keyword evidence="4 13" id="KW-0808">Transferase</keyword>
<comment type="catalytic activity">
    <reaction evidence="13">
        <text>a 2'-deoxyribonucleoside 5'-diphosphate + ATP = a 2'-deoxyribonucleoside 5'-triphosphate + ADP</text>
        <dbReference type="Rhea" id="RHEA:44640"/>
        <dbReference type="ChEBI" id="CHEBI:30616"/>
        <dbReference type="ChEBI" id="CHEBI:61560"/>
        <dbReference type="ChEBI" id="CHEBI:73316"/>
        <dbReference type="ChEBI" id="CHEBI:456216"/>
        <dbReference type="EC" id="2.7.4.6"/>
    </reaction>
</comment>
<dbReference type="PANTHER" id="PTHR46161:SF3">
    <property type="entry name" value="NUCLEOSIDE DIPHOSPHATE KINASE DDB_G0292928-RELATED"/>
    <property type="match status" value="1"/>
</dbReference>
<keyword evidence="7 13" id="KW-0418">Kinase</keyword>
<gene>
    <name evidence="15" type="ORF">RHTO0S_03e08680g</name>
</gene>
<accession>A0A061AUG3</accession>
<dbReference type="OrthoDB" id="2162449at2759"/>
<dbReference type="PANTHER" id="PTHR46161">
    <property type="entry name" value="NUCLEOSIDE DIPHOSPHATE KINASE"/>
    <property type="match status" value="1"/>
</dbReference>
<evidence type="ECO:0000256" key="2">
    <source>
        <dbReference type="ARBA" id="ARBA00017632"/>
    </source>
</evidence>
<keyword evidence="3" id="KW-0963">Cytoplasm</keyword>
<dbReference type="PRINTS" id="PR01243">
    <property type="entry name" value="NUCDPKINASE"/>
</dbReference>